<reference evidence="1 2" key="1">
    <citation type="submission" date="2018-10" db="EMBL/GenBank/DDBJ databases">
        <title>Corynebacterium macginleyi genome sequencing and assembly of the type strain and two clinical samples.</title>
        <authorList>
            <person name="Bernier A.-M."/>
            <person name="Bernard K."/>
        </authorList>
    </citation>
    <scope>NUCLEOTIDE SEQUENCE [LARGE SCALE GENOMIC DNA]</scope>
    <source>
        <strain evidence="1 2">NML 120205</strain>
    </source>
</reference>
<dbReference type="GO" id="GO:0008483">
    <property type="term" value="F:transaminase activity"/>
    <property type="evidence" value="ECO:0007669"/>
    <property type="project" value="UniProtKB-KW"/>
</dbReference>
<name>A0A3M0FYL7_9CORY</name>
<dbReference type="Proteomes" id="UP000270649">
    <property type="component" value="Unassembled WGS sequence"/>
</dbReference>
<keyword evidence="1" id="KW-0808">Transferase</keyword>
<dbReference type="AlphaFoldDB" id="A0A3M0FYL7"/>
<sequence length="250" mass="27183">MSSFIWRDGAFIPCNPPTDPCTVADSWRHSAGRTHGLHLHLERFESAAGALPAGFVPALLKLLSAGELFPRISLIAGELYLDIRPAPAPRTHTRLTYAQALDPRVQPLLKGPDLPALAAYRSQYQENDTDDTAIVDAHGAIAETTTGALIAWDGDTLLFPTGVRLPSVTLRQVLHRCKDLGLSTAQRPLTPALAAECPLWFMNSLHGISPVSYIHTPHGAITPPPHPEAASWQNWWWEGFSPAGTGEHYA</sequence>
<dbReference type="EMBL" id="REGC01000013">
    <property type="protein sequence ID" value="RMB57734.1"/>
    <property type="molecule type" value="Genomic_DNA"/>
</dbReference>
<gene>
    <name evidence="1" type="ORF">D9543_09350</name>
</gene>
<dbReference type="RefSeq" id="WP_121928104.1">
    <property type="nucleotide sequence ID" value="NZ_JAACBT010000007.1"/>
</dbReference>
<protein>
    <submittedName>
        <fullName evidence="1">Aminotransferase</fullName>
    </submittedName>
</protein>
<evidence type="ECO:0000313" key="1">
    <source>
        <dbReference type="EMBL" id="RMB57734.1"/>
    </source>
</evidence>
<organism evidence="1 2">
    <name type="scientific">Corynebacterium macginleyi</name>
    <dbReference type="NCBI Taxonomy" id="38290"/>
    <lineage>
        <taxon>Bacteria</taxon>
        <taxon>Bacillati</taxon>
        <taxon>Actinomycetota</taxon>
        <taxon>Actinomycetes</taxon>
        <taxon>Mycobacteriales</taxon>
        <taxon>Corynebacteriaceae</taxon>
        <taxon>Corynebacterium</taxon>
    </lineage>
</organism>
<dbReference type="InterPro" id="IPR036038">
    <property type="entry name" value="Aminotransferase-like"/>
</dbReference>
<keyword evidence="1" id="KW-0032">Aminotransferase</keyword>
<dbReference type="SUPFAM" id="SSF56752">
    <property type="entry name" value="D-aminoacid aminotransferase-like PLP-dependent enzymes"/>
    <property type="match status" value="1"/>
</dbReference>
<evidence type="ECO:0000313" key="2">
    <source>
        <dbReference type="Proteomes" id="UP000270649"/>
    </source>
</evidence>
<proteinExistence type="predicted"/>
<dbReference type="Pfam" id="PF01063">
    <property type="entry name" value="Aminotran_4"/>
    <property type="match status" value="1"/>
</dbReference>
<dbReference type="InterPro" id="IPR043132">
    <property type="entry name" value="BCAT-like_C"/>
</dbReference>
<dbReference type="Gene3D" id="3.20.10.10">
    <property type="entry name" value="D-amino Acid Aminotransferase, subunit A, domain 2"/>
    <property type="match status" value="1"/>
</dbReference>
<dbReference type="InterPro" id="IPR001544">
    <property type="entry name" value="Aminotrans_IV"/>
</dbReference>
<comment type="caution">
    <text evidence="1">The sequence shown here is derived from an EMBL/GenBank/DDBJ whole genome shotgun (WGS) entry which is preliminary data.</text>
</comment>
<accession>A0A3M0FYL7</accession>